<dbReference type="Proteomes" id="UP001597233">
    <property type="component" value="Unassembled WGS sequence"/>
</dbReference>
<keyword evidence="2" id="KW-0472">Membrane</keyword>
<accession>A0ABW4RHN5</accession>
<evidence type="ECO:0000256" key="1">
    <source>
        <dbReference type="SAM" id="MobiDB-lite"/>
    </source>
</evidence>
<keyword evidence="4" id="KW-1185">Reference proteome</keyword>
<feature type="compositionally biased region" description="Basic and acidic residues" evidence="1">
    <location>
        <begin position="8"/>
        <end position="31"/>
    </location>
</feature>
<reference evidence="4" key="1">
    <citation type="journal article" date="2019" name="Int. J. Syst. Evol. Microbiol.">
        <title>The Global Catalogue of Microorganisms (GCM) 10K type strain sequencing project: providing services to taxonomists for standard genome sequencing and annotation.</title>
        <authorList>
            <consortium name="The Broad Institute Genomics Platform"/>
            <consortium name="The Broad Institute Genome Sequencing Center for Infectious Disease"/>
            <person name="Wu L."/>
            <person name="Ma J."/>
        </authorList>
    </citation>
    <scope>NUCLEOTIDE SEQUENCE [LARGE SCALE GENOMIC DNA]</scope>
    <source>
        <strain evidence="4">CCUG 54950</strain>
    </source>
</reference>
<gene>
    <name evidence="3" type="ORF">ACFSC9_09490</name>
</gene>
<feature type="transmembrane region" description="Helical" evidence="2">
    <location>
        <begin position="115"/>
        <end position="134"/>
    </location>
</feature>
<dbReference type="RefSeq" id="WP_347324710.1">
    <property type="nucleotide sequence ID" value="NZ_JBCGUH010000004.1"/>
</dbReference>
<proteinExistence type="predicted"/>
<keyword evidence="2" id="KW-0812">Transmembrane</keyword>
<sequence>MNKYPVQGKDEHAYRNDTVRRPGADEMNNHPAADRAETDAAWMKMQALLADETPHPNWQQWNEYQPTVSDVSTVESTPISNVKGLNIMNNQPSTASEQMNKNEKSRRFGSKARKWTAGIAACVVAGTVLATPFGNNALASLLNQFRMQELTAINDNGINNMIDEYHNKGVTTEDMNRFGTFTSTSGTYEGEQTASQAISKLGYTALPASVLKQMEDRVQVFNSHTETIKLNTDAVNSAITRLGGTTLLPEEMNGKLITMTVPETIHYQLILPDSVSEPTSDGLTGWANLEQMAVPKVTFDEGVDAARIFETLSNLPLVPQDIKNMLEKQKMLNGELPLPIVSNQPSKRIEINNIPVIFQEEPYVPGENDYARYNAYWIKDGEYFNLEGNGIAFKSSDAFIAKVKELTAS</sequence>
<keyword evidence="2" id="KW-1133">Transmembrane helix</keyword>
<dbReference type="EMBL" id="JBHUEH010000014">
    <property type="protein sequence ID" value="MFD1885757.1"/>
    <property type="molecule type" value="Genomic_DNA"/>
</dbReference>
<evidence type="ECO:0008006" key="5">
    <source>
        <dbReference type="Google" id="ProtNLM"/>
    </source>
</evidence>
<name>A0ABW4RHN5_9BACL</name>
<organism evidence="3 4">
    <name type="scientific">Paenibacillus wenxiniae</name>
    <dbReference type="NCBI Taxonomy" id="1636843"/>
    <lineage>
        <taxon>Bacteria</taxon>
        <taxon>Bacillati</taxon>
        <taxon>Bacillota</taxon>
        <taxon>Bacilli</taxon>
        <taxon>Bacillales</taxon>
        <taxon>Paenibacillaceae</taxon>
        <taxon>Paenibacillus</taxon>
    </lineage>
</organism>
<feature type="region of interest" description="Disordered" evidence="1">
    <location>
        <begin position="1"/>
        <end position="31"/>
    </location>
</feature>
<comment type="caution">
    <text evidence="3">The sequence shown here is derived from an EMBL/GenBank/DDBJ whole genome shotgun (WGS) entry which is preliminary data.</text>
</comment>
<evidence type="ECO:0000313" key="4">
    <source>
        <dbReference type="Proteomes" id="UP001597233"/>
    </source>
</evidence>
<evidence type="ECO:0000256" key="2">
    <source>
        <dbReference type="SAM" id="Phobius"/>
    </source>
</evidence>
<protein>
    <recommendedName>
        <fullName evidence="5">DUF4367 domain-containing protein</fullName>
    </recommendedName>
</protein>
<evidence type="ECO:0000313" key="3">
    <source>
        <dbReference type="EMBL" id="MFD1885757.1"/>
    </source>
</evidence>